<dbReference type="Proteomes" id="UP000271087">
    <property type="component" value="Unassembled WGS sequence"/>
</dbReference>
<dbReference type="Gene3D" id="2.10.25.10">
    <property type="entry name" value="Laminin"/>
    <property type="match status" value="1"/>
</dbReference>
<dbReference type="Gene3D" id="2.60.40.10">
    <property type="entry name" value="Immunoglobulins"/>
    <property type="match status" value="1"/>
</dbReference>
<reference evidence="8" key="1">
    <citation type="submission" date="2016-06" db="UniProtKB">
        <authorList>
            <consortium name="WormBaseParasite"/>
        </authorList>
    </citation>
    <scope>IDENTIFICATION</scope>
</reference>
<accession>A0A182EBN8</accession>
<proteinExistence type="predicted"/>
<dbReference type="OrthoDB" id="10045365at2759"/>
<feature type="domain" description="EGF-like calcium-binding" evidence="4">
    <location>
        <begin position="176"/>
        <end position="217"/>
    </location>
</feature>
<keyword evidence="2" id="KW-0677">Repeat</keyword>
<dbReference type="PANTHER" id="PTHR24034">
    <property type="entry name" value="EGF-LIKE DOMAIN-CONTAINING PROTEIN"/>
    <property type="match status" value="1"/>
</dbReference>
<dbReference type="CDD" id="cd00063">
    <property type="entry name" value="FN3"/>
    <property type="match status" value="1"/>
</dbReference>
<dbReference type="GO" id="GO:0005509">
    <property type="term" value="F:calcium ion binding"/>
    <property type="evidence" value="ECO:0007669"/>
    <property type="project" value="InterPro"/>
</dbReference>
<dbReference type="PROSITE" id="PS01187">
    <property type="entry name" value="EGF_CA"/>
    <property type="match status" value="1"/>
</dbReference>
<dbReference type="InterPro" id="IPR000742">
    <property type="entry name" value="EGF"/>
</dbReference>
<dbReference type="PANTHER" id="PTHR24034:SF89">
    <property type="entry name" value="COMPLEMENT COMPONENT C1Q RECEPTOR"/>
    <property type="match status" value="1"/>
</dbReference>
<feature type="domain" description="EGF-like" evidence="5">
    <location>
        <begin position="179"/>
        <end position="217"/>
    </location>
</feature>
<evidence type="ECO:0000313" key="6">
    <source>
        <dbReference type="EMBL" id="VDK77692.1"/>
    </source>
</evidence>
<dbReference type="SMART" id="SM00181">
    <property type="entry name" value="EGF"/>
    <property type="match status" value="1"/>
</dbReference>
<keyword evidence="1" id="KW-0245">EGF-like domain</keyword>
<evidence type="ECO:0000259" key="5">
    <source>
        <dbReference type="SMART" id="SM00181"/>
    </source>
</evidence>
<dbReference type="AlphaFoldDB" id="A0A182EBN8"/>
<dbReference type="Pfam" id="PF14670">
    <property type="entry name" value="FXa_inhibition"/>
    <property type="match status" value="1"/>
</dbReference>
<evidence type="ECO:0000313" key="8">
    <source>
        <dbReference type="WBParaSite" id="nOo.2.0.1.t05472-RA"/>
    </source>
</evidence>
<dbReference type="InterPro" id="IPR050751">
    <property type="entry name" value="ECM_structural_protein"/>
</dbReference>
<dbReference type="CDD" id="cd00054">
    <property type="entry name" value="EGF_CA"/>
    <property type="match status" value="1"/>
</dbReference>
<keyword evidence="3" id="KW-1015">Disulfide bond</keyword>
<evidence type="ECO:0000256" key="2">
    <source>
        <dbReference type="ARBA" id="ARBA00022737"/>
    </source>
</evidence>
<sequence>MNDATNVKVIPLSPNSLRVSWTCSTNNKSDYIIWYTPDLSLPKEYWQKLNASCRDSFGRKIDGLPTDNSYTVCVETLQRSANKSIPLNLNECETIRLDSDTTPLPDQYSEPIKECQCICANNGEALIKPVCGTSIDPFRPVATLPSAVDGECPCSMPSKNGQCPSGYFFNHGQCYDVNECQQQNGGCSHGCVNIPGDFYCACPHGMMRDPADPKMCINVANSFDRIAAMLGQYLYANRYNASGFGVEKNAPNNDKIVKYKATVKSKDDRTISFEWSLMPEVVRRALKWLF</sequence>
<dbReference type="STRING" id="42157.A0A182EBN8"/>
<protein>
    <submittedName>
        <fullName evidence="8">EGF-like domain-containing protein</fullName>
    </submittedName>
</protein>
<evidence type="ECO:0000256" key="1">
    <source>
        <dbReference type="ARBA" id="ARBA00022536"/>
    </source>
</evidence>
<organism evidence="8">
    <name type="scientific">Onchocerca ochengi</name>
    <name type="common">Filarial nematode worm</name>
    <dbReference type="NCBI Taxonomy" id="42157"/>
    <lineage>
        <taxon>Eukaryota</taxon>
        <taxon>Metazoa</taxon>
        <taxon>Ecdysozoa</taxon>
        <taxon>Nematoda</taxon>
        <taxon>Chromadorea</taxon>
        <taxon>Rhabditida</taxon>
        <taxon>Spirurina</taxon>
        <taxon>Spiruromorpha</taxon>
        <taxon>Filarioidea</taxon>
        <taxon>Onchocercidae</taxon>
        <taxon>Onchocerca</taxon>
    </lineage>
</organism>
<dbReference type="SUPFAM" id="SSF57196">
    <property type="entry name" value="EGF/Laminin"/>
    <property type="match status" value="1"/>
</dbReference>
<dbReference type="SMART" id="SM00179">
    <property type="entry name" value="EGF_CA"/>
    <property type="match status" value="1"/>
</dbReference>
<name>A0A182EBN8_ONCOC</name>
<dbReference type="InterPro" id="IPR003961">
    <property type="entry name" value="FN3_dom"/>
</dbReference>
<keyword evidence="7" id="KW-1185">Reference proteome</keyword>
<dbReference type="InterPro" id="IPR018097">
    <property type="entry name" value="EGF_Ca-bd_CS"/>
</dbReference>
<dbReference type="InterPro" id="IPR036116">
    <property type="entry name" value="FN3_sf"/>
</dbReference>
<dbReference type="InterPro" id="IPR001881">
    <property type="entry name" value="EGF-like_Ca-bd_dom"/>
</dbReference>
<dbReference type="InterPro" id="IPR013783">
    <property type="entry name" value="Ig-like_fold"/>
</dbReference>
<dbReference type="WBParaSite" id="nOo.2.0.1.t05472-RA">
    <property type="protein sequence ID" value="nOo.2.0.1.t05472-RA"/>
    <property type="gene ID" value="nOo.2.0.1.g05472"/>
</dbReference>
<evidence type="ECO:0000256" key="3">
    <source>
        <dbReference type="ARBA" id="ARBA00023157"/>
    </source>
</evidence>
<dbReference type="SUPFAM" id="SSF49265">
    <property type="entry name" value="Fibronectin type III"/>
    <property type="match status" value="1"/>
</dbReference>
<dbReference type="EMBL" id="UYRW01001466">
    <property type="protein sequence ID" value="VDK77692.1"/>
    <property type="molecule type" value="Genomic_DNA"/>
</dbReference>
<reference evidence="6 7" key="2">
    <citation type="submission" date="2018-08" db="EMBL/GenBank/DDBJ databases">
        <authorList>
            <person name="Laetsch R D."/>
            <person name="Stevens L."/>
            <person name="Kumar S."/>
            <person name="Blaxter L. M."/>
        </authorList>
    </citation>
    <scope>NUCLEOTIDE SEQUENCE [LARGE SCALE GENOMIC DNA]</scope>
</reference>
<evidence type="ECO:0000313" key="7">
    <source>
        <dbReference type="Proteomes" id="UP000271087"/>
    </source>
</evidence>
<evidence type="ECO:0000259" key="4">
    <source>
        <dbReference type="SMART" id="SM00179"/>
    </source>
</evidence>
<gene>
    <name evidence="6" type="ORF">NOO_LOCUS5472</name>
</gene>